<dbReference type="Proteomes" id="UP001432322">
    <property type="component" value="Unassembled WGS sequence"/>
</dbReference>
<name>A0AAV5WC87_9BILA</name>
<keyword evidence="4" id="KW-1185">Reference proteome</keyword>
<feature type="transmembrane region" description="Helical" evidence="2">
    <location>
        <begin position="45"/>
        <end position="66"/>
    </location>
</feature>
<gene>
    <name evidence="3" type="ORF">PFISCL1PPCAC_20896</name>
</gene>
<accession>A0AAV5WC87</accession>
<proteinExistence type="predicted"/>
<feature type="compositionally biased region" description="Basic and acidic residues" evidence="1">
    <location>
        <begin position="92"/>
        <end position="117"/>
    </location>
</feature>
<comment type="caution">
    <text evidence="3">The sequence shown here is derived from an EMBL/GenBank/DDBJ whole genome shotgun (WGS) entry which is preliminary data.</text>
</comment>
<evidence type="ECO:0000256" key="2">
    <source>
        <dbReference type="SAM" id="Phobius"/>
    </source>
</evidence>
<reference evidence="3" key="1">
    <citation type="submission" date="2023-10" db="EMBL/GenBank/DDBJ databases">
        <title>Genome assembly of Pristionchus species.</title>
        <authorList>
            <person name="Yoshida K."/>
            <person name="Sommer R.J."/>
        </authorList>
    </citation>
    <scope>NUCLEOTIDE SEQUENCE</scope>
    <source>
        <strain evidence="3">RS5133</strain>
    </source>
</reference>
<evidence type="ECO:0000256" key="1">
    <source>
        <dbReference type="SAM" id="MobiDB-lite"/>
    </source>
</evidence>
<feature type="non-terminal residue" evidence="3">
    <location>
        <position position="1"/>
    </location>
</feature>
<feature type="compositionally biased region" description="Polar residues" evidence="1">
    <location>
        <begin position="120"/>
        <end position="144"/>
    </location>
</feature>
<sequence>LLFHSSPHSLLLFPSPSVVVPFPFPLTVVYESPVHTTVTMTADPLSILSFFLAVTFTVAQLVLLCSKQVEKQPTERASHKVPLVDDGDLDEVEPKRRQVERADEINAGKKGNKHEYMTLKQLQPSESFNNSIGLPSLSQAPPKK</sequence>
<evidence type="ECO:0000313" key="3">
    <source>
        <dbReference type="EMBL" id="GMT29599.1"/>
    </source>
</evidence>
<organism evidence="3 4">
    <name type="scientific">Pristionchus fissidentatus</name>
    <dbReference type="NCBI Taxonomy" id="1538716"/>
    <lineage>
        <taxon>Eukaryota</taxon>
        <taxon>Metazoa</taxon>
        <taxon>Ecdysozoa</taxon>
        <taxon>Nematoda</taxon>
        <taxon>Chromadorea</taxon>
        <taxon>Rhabditida</taxon>
        <taxon>Rhabditina</taxon>
        <taxon>Diplogasteromorpha</taxon>
        <taxon>Diplogasteroidea</taxon>
        <taxon>Neodiplogasteridae</taxon>
        <taxon>Pristionchus</taxon>
    </lineage>
</organism>
<dbReference type="EMBL" id="BTSY01000005">
    <property type="protein sequence ID" value="GMT29599.1"/>
    <property type="molecule type" value="Genomic_DNA"/>
</dbReference>
<protein>
    <submittedName>
        <fullName evidence="3">Uncharacterized protein</fullName>
    </submittedName>
</protein>
<evidence type="ECO:0000313" key="4">
    <source>
        <dbReference type="Proteomes" id="UP001432322"/>
    </source>
</evidence>
<feature type="region of interest" description="Disordered" evidence="1">
    <location>
        <begin position="70"/>
        <end position="144"/>
    </location>
</feature>
<dbReference type="AlphaFoldDB" id="A0AAV5WC87"/>
<keyword evidence="2" id="KW-1133">Transmembrane helix</keyword>
<keyword evidence="2" id="KW-0812">Transmembrane</keyword>
<keyword evidence="2" id="KW-0472">Membrane</keyword>